<dbReference type="EMBL" id="CP097160">
    <property type="protein sequence ID" value="UQN15297.1"/>
    <property type="molecule type" value="Genomic_DNA"/>
</dbReference>
<dbReference type="Pfam" id="PF16264">
    <property type="entry name" value="SatD"/>
    <property type="match status" value="1"/>
</dbReference>
<name>A0ABY4MYZ5_9MICO</name>
<sequence length="212" mass="22743">MSKMKANSSCVALLVDIVDSRGSDRSTTHAAILAALPELDSEAALEPVHPTVGDELQGIFRTLGAALTASYHLRLLLDGAVELRFGLGGGEVRVIDEQRNIQDGSAWWRAREAIEAVETLESDPQYPGIRTGIVDGRSESNSLAPATAQLVDAQLARLRVGARHSLRLLLDGLDNQRAAEAIGISASANSQRVRTNQLRILADTMLELGKLD</sequence>
<accession>A0ABY4MYZ5</accession>
<proteinExistence type="predicted"/>
<reference evidence="1" key="1">
    <citation type="submission" date="2022-05" db="EMBL/GenBank/DDBJ databases">
        <title>Complete genome sequence of toluene-degrading Gulosibacter sediminis strain ACHW.36C.</title>
        <authorList>
            <person name="Wai A.C."/>
            <person name="Lai G.K."/>
            <person name="Griffin S.D."/>
            <person name="Leung F.C."/>
        </authorList>
    </citation>
    <scope>NUCLEOTIDE SEQUENCE [LARGE SCALE GENOMIC DNA]</scope>
    <source>
        <strain evidence="1">ACHW.36C</strain>
    </source>
</reference>
<dbReference type="InterPro" id="IPR032580">
    <property type="entry name" value="SatD"/>
</dbReference>
<protein>
    <submittedName>
        <fullName evidence="1">SatD family protein</fullName>
    </submittedName>
</protein>
<gene>
    <name evidence="1" type="ORF">M3M28_02160</name>
</gene>
<organism evidence="1">
    <name type="scientific">Gulosibacter sediminis</name>
    <dbReference type="NCBI Taxonomy" id="1729695"/>
    <lineage>
        <taxon>Bacteria</taxon>
        <taxon>Bacillati</taxon>
        <taxon>Actinomycetota</taxon>
        <taxon>Actinomycetes</taxon>
        <taxon>Micrococcales</taxon>
        <taxon>Microbacteriaceae</taxon>
        <taxon>Gulosibacter</taxon>
    </lineage>
</organism>
<evidence type="ECO:0000313" key="1">
    <source>
        <dbReference type="EMBL" id="UQN15297.1"/>
    </source>
</evidence>